<evidence type="ECO:0000313" key="2">
    <source>
        <dbReference type="Proteomes" id="UP001161099"/>
    </source>
</evidence>
<name>A0AA42IG76_ACIJO</name>
<dbReference type="AlphaFoldDB" id="A0AA42IG76"/>
<organism evidence="1 2">
    <name type="scientific">Acinetobacter johnsonii</name>
    <dbReference type="NCBI Taxonomy" id="40214"/>
    <lineage>
        <taxon>Bacteria</taxon>
        <taxon>Pseudomonadati</taxon>
        <taxon>Pseudomonadota</taxon>
        <taxon>Gammaproteobacteria</taxon>
        <taxon>Moraxellales</taxon>
        <taxon>Moraxellaceae</taxon>
        <taxon>Acinetobacter</taxon>
    </lineage>
</organism>
<reference evidence="1" key="1">
    <citation type="submission" date="2022-09" db="EMBL/GenBank/DDBJ databases">
        <title>Intensive care unit water sources are persistently colonized with multi-drug resistant bacteria and are the site of extensive horizontal gene transfer of antibiotic resistance genes.</title>
        <authorList>
            <person name="Diorio-Toth L."/>
        </authorList>
    </citation>
    <scope>NUCLEOTIDE SEQUENCE</scope>
    <source>
        <strain evidence="1">GD03851</strain>
    </source>
</reference>
<comment type="caution">
    <text evidence="1">The sequence shown here is derived from an EMBL/GenBank/DDBJ whole genome shotgun (WGS) entry which is preliminary data.</text>
</comment>
<accession>A0AA42IG76</accession>
<proteinExistence type="predicted"/>
<sequence length="114" mass="13119">MPVPPMSVLFFKTESGNEPVKEWLKEFQPIDKKTIGEDIRTIQIGWPLGMPLVRKMDTDLWEIRVNISFGIARIFFTVSDNTMLLLHGFVKKSQSTPKTDLALAKTRLKQSRRS</sequence>
<protein>
    <submittedName>
        <fullName evidence="1">Type II toxin-antitoxin system RelE/ParE family toxin</fullName>
    </submittedName>
</protein>
<dbReference type="RefSeq" id="WP_227556864.1">
    <property type="nucleotide sequence ID" value="NZ_CP068195.1"/>
</dbReference>
<dbReference type="EMBL" id="JAOCDR010000050">
    <property type="protein sequence ID" value="MDH0657318.1"/>
    <property type="molecule type" value="Genomic_DNA"/>
</dbReference>
<evidence type="ECO:0000313" key="1">
    <source>
        <dbReference type="EMBL" id="MDH0657318.1"/>
    </source>
</evidence>
<dbReference type="Pfam" id="PF05973">
    <property type="entry name" value="Gp49"/>
    <property type="match status" value="1"/>
</dbReference>
<gene>
    <name evidence="1" type="ORF">N5D11_14580</name>
</gene>
<dbReference type="InterPro" id="IPR009241">
    <property type="entry name" value="HigB-like"/>
</dbReference>
<dbReference type="Proteomes" id="UP001161099">
    <property type="component" value="Unassembled WGS sequence"/>
</dbReference>